<evidence type="ECO:0000313" key="4">
    <source>
        <dbReference type="Proteomes" id="UP000185161"/>
    </source>
</evidence>
<reference evidence="4" key="2">
    <citation type="submission" date="2016-12" db="EMBL/GenBank/DDBJ databases">
        <title>Whole genome sequencing of Sphingomonas sp. ABOJV.</title>
        <authorList>
            <person name="Conlan S."/>
            <person name="Thomas P.J."/>
            <person name="Mullikin J."/>
            <person name="Palmore T.N."/>
            <person name="Frank K.M."/>
            <person name="Segre J.A."/>
        </authorList>
    </citation>
    <scope>NUCLEOTIDE SEQUENCE [LARGE SCALE GENOMIC DNA]</scope>
    <source>
        <strain evidence="4">ABOJV</strain>
    </source>
</reference>
<keyword evidence="4" id="KW-1185">Reference proteome</keyword>
<reference evidence="2" key="1">
    <citation type="submission" date="2016-12" db="EMBL/GenBank/DDBJ databases">
        <title>Whole genome sequencing of Sphingomonas koreensis.</title>
        <authorList>
            <person name="Conlan S."/>
            <person name="Thomas P.J."/>
            <person name="Mullikin J."/>
            <person name="Palmore T.N."/>
            <person name="Frank K.M."/>
            <person name="Segre J.A."/>
        </authorList>
    </citation>
    <scope>NUCLEOTIDE SEQUENCE</scope>
    <source>
        <strain evidence="2">ABOJV</strain>
    </source>
</reference>
<dbReference type="AlphaFoldDB" id="A0A1L6JEY5"/>
<dbReference type="Proteomes" id="UP000286681">
    <property type="component" value="Unassembled WGS sequence"/>
</dbReference>
<evidence type="ECO:0000256" key="1">
    <source>
        <dbReference type="SAM" id="Phobius"/>
    </source>
</evidence>
<keyword evidence="1" id="KW-0812">Transmembrane</keyword>
<accession>A0A1L6JEY5</accession>
<sequence>MLAILNPIFRLVVQVQTMPPLPLSPATPAPAKALAVAALPFILLSGSLSGWGAAAGIAACLIAVAAAIGRQHLAMSLGFGLAVAFNVHALVLAPFFLAIAIRDRAGIRTWLAAPSIWLALVLPWLIAGGRPANFNPSVGDAPGIWSIATAILPEQAPQLVGLALAASLGTAATFVARMQIVPLDRRELIGMASLSSLLTAGLFPGIRPDAFILAAILTLTCAATRPGRSTLLIAGLVQAGLFATIGVIPGASAVPVAVGAFCMIAATWIAAQPLIAPHANDNRDGSHRIPPAYGLHGTLSFDMMSARPARSRGSNTDVRKQDA</sequence>
<keyword evidence="1" id="KW-0472">Membrane</keyword>
<keyword evidence="1" id="KW-1133">Transmembrane helix</keyword>
<dbReference type="Proteomes" id="UP000185161">
    <property type="component" value="Chromosome"/>
</dbReference>
<feature type="transmembrane region" description="Helical" evidence="1">
    <location>
        <begin position="239"/>
        <end position="270"/>
    </location>
</feature>
<evidence type="ECO:0000313" key="5">
    <source>
        <dbReference type="Proteomes" id="UP000286681"/>
    </source>
</evidence>
<dbReference type="EMBL" id="CP018820">
    <property type="protein sequence ID" value="APR54060.1"/>
    <property type="molecule type" value="Genomic_DNA"/>
</dbReference>
<feature type="transmembrane region" description="Helical" evidence="1">
    <location>
        <begin position="74"/>
        <end position="97"/>
    </location>
</feature>
<organism evidence="2 4">
    <name type="scientific">Sphingomonas koreensis</name>
    <dbReference type="NCBI Taxonomy" id="93064"/>
    <lineage>
        <taxon>Bacteria</taxon>
        <taxon>Pseudomonadati</taxon>
        <taxon>Pseudomonadota</taxon>
        <taxon>Alphaproteobacteria</taxon>
        <taxon>Sphingomonadales</taxon>
        <taxon>Sphingomonadaceae</taxon>
        <taxon>Sphingomonas</taxon>
    </lineage>
</organism>
<dbReference type="EMBL" id="QQWO01000007">
    <property type="protein sequence ID" value="RSV03544.1"/>
    <property type="molecule type" value="Genomic_DNA"/>
</dbReference>
<feature type="transmembrane region" description="Helical" evidence="1">
    <location>
        <begin position="41"/>
        <end position="68"/>
    </location>
</feature>
<dbReference type="STRING" id="93064.BRX40_18030"/>
<protein>
    <submittedName>
        <fullName evidence="2">Uncharacterized protein</fullName>
    </submittedName>
</protein>
<feature type="transmembrane region" description="Helical" evidence="1">
    <location>
        <begin position="109"/>
        <end position="127"/>
    </location>
</feature>
<gene>
    <name evidence="2" type="ORF">BRX40_18030</name>
    <name evidence="3" type="ORF">CA257_10035</name>
</gene>
<name>A0A1L6JEY5_9SPHN</name>
<feature type="transmembrane region" description="Helical" evidence="1">
    <location>
        <begin position="159"/>
        <end position="176"/>
    </location>
</feature>
<evidence type="ECO:0000313" key="3">
    <source>
        <dbReference type="EMBL" id="RSV03544.1"/>
    </source>
</evidence>
<evidence type="ECO:0000313" key="2">
    <source>
        <dbReference type="EMBL" id="APR54060.1"/>
    </source>
</evidence>
<dbReference type="KEGG" id="skr:BRX40_18030"/>
<proteinExistence type="predicted"/>
<dbReference type="RefSeq" id="WP_075152536.1">
    <property type="nucleotide sequence ID" value="NZ_QLJC01000011.1"/>
</dbReference>
<reference evidence="3 5" key="3">
    <citation type="submission" date="2018-07" db="EMBL/GenBank/DDBJ databases">
        <title>Genomic and Epidemiologic Investigation of an Indolent Hospital Outbreak.</title>
        <authorList>
            <person name="Johnson R.C."/>
            <person name="Deming C."/>
            <person name="Conlan S."/>
            <person name="Zellmer C.J."/>
            <person name="Michelin A.V."/>
            <person name="Lee-Lin S."/>
            <person name="Thomas P.J."/>
            <person name="Park M."/>
            <person name="Weingarten R.A."/>
            <person name="Less J."/>
            <person name="Dekker J.P."/>
            <person name="Frank K.M."/>
            <person name="Musser K.A."/>
            <person name="Mcquiston J.R."/>
            <person name="Henderson D.K."/>
            <person name="Lau A.F."/>
            <person name="Palmore T.N."/>
            <person name="Segre J.A."/>
        </authorList>
    </citation>
    <scope>NUCLEOTIDE SEQUENCE [LARGE SCALE GENOMIC DNA]</scope>
    <source>
        <strain evidence="3 5">SK-NIH.Env10_0317</strain>
    </source>
</reference>